<evidence type="ECO:0008006" key="3">
    <source>
        <dbReference type="Google" id="ProtNLM"/>
    </source>
</evidence>
<proteinExistence type="predicted"/>
<dbReference type="InterPro" id="IPR002514">
    <property type="entry name" value="Transposase_8"/>
</dbReference>
<reference evidence="1 2" key="1">
    <citation type="submission" date="2019-03" db="EMBL/GenBank/DDBJ databases">
        <title>Rhizobium sp. nov., an bacterium isolated from biocrust in Mu Us Desert.</title>
        <authorList>
            <person name="Lixiong L."/>
        </authorList>
    </citation>
    <scope>NUCLEOTIDE SEQUENCE [LARGE SCALE GENOMIC DNA]</scope>
    <source>
        <strain evidence="1 2">SPY-1</strain>
    </source>
</reference>
<sequence length="72" mass="8537">MRLAAMEILTDVERWRDWSNDEKLSILQEASDPDARIANVAHWHDIKPRQIYTSRRKFAVSRSSRPNDRVET</sequence>
<dbReference type="GO" id="GO:0006313">
    <property type="term" value="P:DNA transposition"/>
    <property type="evidence" value="ECO:0007669"/>
    <property type="project" value="InterPro"/>
</dbReference>
<dbReference type="GO" id="GO:0043565">
    <property type="term" value="F:sequence-specific DNA binding"/>
    <property type="evidence" value="ECO:0007669"/>
    <property type="project" value="InterPro"/>
</dbReference>
<evidence type="ECO:0000313" key="2">
    <source>
        <dbReference type="Proteomes" id="UP000295238"/>
    </source>
</evidence>
<protein>
    <recommendedName>
        <fullName evidence="3">Transposase</fullName>
    </recommendedName>
</protein>
<accession>A0A4R5UMM1</accession>
<dbReference type="Pfam" id="PF01527">
    <property type="entry name" value="HTH_Tnp_1"/>
    <property type="match status" value="1"/>
</dbReference>
<dbReference type="EMBL" id="SMTL01000001">
    <property type="protein sequence ID" value="TDK39135.1"/>
    <property type="molecule type" value="Genomic_DNA"/>
</dbReference>
<dbReference type="RefSeq" id="WP_133314584.1">
    <property type="nucleotide sequence ID" value="NZ_SMTL01000001.1"/>
</dbReference>
<dbReference type="SUPFAM" id="SSF48295">
    <property type="entry name" value="TrpR-like"/>
    <property type="match status" value="1"/>
</dbReference>
<keyword evidence="2" id="KW-1185">Reference proteome</keyword>
<name>A0A4R5UMM1_9HYPH</name>
<dbReference type="Proteomes" id="UP000295238">
    <property type="component" value="Unassembled WGS sequence"/>
</dbReference>
<dbReference type="AlphaFoldDB" id="A0A4R5UMM1"/>
<organism evidence="1 2">
    <name type="scientific">Rhizobium deserti</name>
    <dbReference type="NCBI Taxonomy" id="2547961"/>
    <lineage>
        <taxon>Bacteria</taxon>
        <taxon>Pseudomonadati</taxon>
        <taxon>Pseudomonadota</taxon>
        <taxon>Alphaproteobacteria</taxon>
        <taxon>Hyphomicrobiales</taxon>
        <taxon>Rhizobiaceae</taxon>
        <taxon>Rhizobium/Agrobacterium group</taxon>
        <taxon>Rhizobium</taxon>
    </lineage>
</organism>
<evidence type="ECO:0000313" key="1">
    <source>
        <dbReference type="EMBL" id="TDK39135.1"/>
    </source>
</evidence>
<gene>
    <name evidence="1" type="ORF">E2F50_03120</name>
</gene>
<comment type="caution">
    <text evidence="1">The sequence shown here is derived from an EMBL/GenBank/DDBJ whole genome shotgun (WGS) entry which is preliminary data.</text>
</comment>
<dbReference type="InterPro" id="IPR010921">
    <property type="entry name" value="Trp_repressor/repl_initiator"/>
</dbReference>
<dbReference type="GO" id="GO:0004803">
    <property type="term" value="F:transposase activity"/>
    <property type="evidence" value="ECO:0007669"/>
    <property type="project" value="InterPro"/>
</dbReference>